<name>M7TKL6_EUTLA</name>
<evidence type="ECO:0000313" key="8">
    <source>
        <dbReference type="Proteomes" id="UP000012174"/>
    </source>
</evidence>
<feature type="compositionally biased region" description="Low complexity" evidence="5">
    <location>
        <begin position="852"/>
        <end position="865"/>
    </location>
</feature>
<proteinExistence type="predicted"/>
<evidence type="ECO:0000256" key="3">
    <source>
        <dbReference type="ARBA" id="ARBA00022806"/>
    </source>
</evidence>
<dbReference type="Proteomes" id="UP000012174">
    <property type="component" value="Unassembled WGS sequence"/>
</dbReference>
<dbReference type="PANTHER" id="PTHR43788:SF8">
    <property type="entry name" value="DNA-BINDING PROTEIN SMUBP-2"/>
    <property type="match status" value="1"/>
</dbReference>
<dbReference type="GO" id="GO:0043139">
    <property type="term" value="F:5'-3' DNA helicase activity"/>
    <property type="evidence" value="ECO:0007669"/>
    <property type="project" value="TreeGrafter"/>
</dbReference>
<dbReference type="eggNOG" id="KOG1801">
    <property type="taxonomic scope" value="Eukaryota"/>
</dbReference>
<keyword evidence="3" id="KW-0347">Helicase</keyword>
<keyword evidence="2" id="KW-0378">Hydrolase</keyword>
<keyword evidence="8" id="KW-1185">Reference proteome</keyword>
<feature type="region of interest" description="Disordered" evidence="5">
    <location>
        <begin position="1"/>
        <end position="69"/>
    </location>
</feature>
<organism evidence="7 8">
    <name type="scientific">Eutypa lata (strain UCR-EL1)</name>
    <name type="common">Grapevine dieback disease fungus</name>
    <name type="synonym">Eutypa armeniacae</name>
    <dbReference type="NCBI Taxonomy" id="1287681"/>
    <lineage>
        <taxon>Eukaryota</taxon>
        <taxon>Fungi</taxon>
        <taxon>Dikarya</taxon>
        <taxon>Ascomycota</taxon>
        <taxon>Pezizomycotina</taxon>
        <taxon>Sordariomycetes</taxon>
        <taxon>Xylariomycetidae</taxon>
        <taxon>Xylariales</taxon>
        <taxon>Diatrypaceae</taxon>
        <taxon>Eutypa</taxon>
    </lineage>
</organism>
<dbReference type="OMA" id="NINHRAR"/>
<evidence type="ECO:0000256" key="5">
    <source>
        <dbReference type="SAM" id="MobiDB-lite"/>
    </source>
</evidence>
<reference evidence="8" key="1">
    <citation type="journal article" date="2013" name="Genome Announc.">
        <title>Draft genome sequence of the grapevine dieback fungus Eutypa lata UCR-EL1.</title>
        <authorList>
            <person name="Blanco-Ulate B."/>
            <person name="Rolshausen P.E."/>
            <person name="Cantu D."/>
        </authorList>
    </citation>
    <scope>NUCLEOTIDE SEQUENCE [LARGE SCALE GENOMIC DNA]</scope>
    <source>
        <strain evidence="8">UCR-EL1</strain>
    </source>
</reference>
<evidence type="ECO:0000256" key="4">
    <source>
        <dbReference type="ARBA" id="ARBA00022840"/>
    </source>
</evidence>
<keyword evidence="1" id="KW-0547">Nucleotide-binding</keyword>
<feature type="domain" description="DNA2/NAM7 helicase-like C-terminal" evidence="6">
    <location>
        <begin position="1120"/>
        <end position="1321"/>
    </location>
</feature>
<evidence type="ECO:0000256" key="1">
    <source>
        <dbReference type="ARBA" id="ARBA00022741"/>
    </source>
</evidence>
<dbReference type="PANTHER" id="PTHR43788">
    <property type="entry name" value="DNA2/NAM7 HELICASE FAMILY MEMBER"/>
    <property type="match status" value="1"/>
</dbReference>
<dbReference type="Gene3D" id="3.40.50.300">
    <property type="entry name" value="P-loop containing nucleotide triphosphate hydrolases"/>
    <property type="match status" value="2"/>
</dbReference>
<dbReference type="EMBL" id="KB706475">
    <property type="protein sequence ID" value="EMR67260.1"/>
    <property type="molecule type" value="Genomic_DNA"/>
</dbReference>
<keyword evidence="4" id="KW-0067">ATP-binding</keyword>
<dbReference type="GO" id="GO:0016787">
    <property type="term" value="F:hydrolase activity"/>
    <property type="evidence" value="ECO:0007669"/>
    <property type="project" value="UniProtKB-KW"/>
</dbReference>
<gene>
    <name evidence="7" type="ORF">UCREL1_5733</name>
</gene>
<feature type="region of interest" description="Disordered" evidence="5">
    <location>
        <begin position="797"/>
        <end position="816"/>
    </location>
</feature>
<sequence>MESPPQGSGHGDPPPPGSEHGHSVAEDPNDSKWPPPENDEHEDPAYQGFGHEDPPPEETKPEGDDKPEKIKIPELVVGALPDLSEFPEEKHGIVEANINYDSSGRRLLPGQSVPMTAVVMVATSGDGVQFVPFKPATTYTRNYLSNAGHGYRHGARDLVTFHSQQYGYSRIEIAHGFVHQDNDRLSTYAKTTFDVSSFNGFSARRLTKADYLRYCRSLHLSVDDSSRESFWQYDIIVSAKQYYSGTLNFGVETLKENDVLGSKEAVDMTTSNLDIKEPVVRFQLFFVGHSERPGDVANEIRAARMVAEDGPYKDLMSHAESHCRLPSVTHMLNHVDCDFRTPDTEVQRFKDSEERCARLAYGTREEEAYQTALIALASKRPRKAFAVDIQIARVHHPLTHKEYRSHCVIIIPYPTDLDLMPKIGESAQILTNIPVIYEESPKPVALTEKQVVKILTNAIFTAAKYSQKARGSNEVSRSYLLSELDKLVCLPLAKEHEKYRHQFVMNSAEELRLRQGEKNDDGTHGRPETFEDHRKRIVNWVEQNLERLNLPKKDNAAYAQFNVTRQSSISGLEGCMVFHAEYPRDPLWSSHPKPYVDVDFPFVPMAAGSDIMATYRTNPKRFSFMATIVRTATEDTLKSRLAGITYATLVNSEDDQSHGYLDWLLDFSGKGVPHKLYELFNSLAHLRDRILGKPAHESAFYSATPHLDPVNESSPATNLFTQQVTFTEEESNAMLQIYHSLDEDQKSLFEKLQSPAYGDLLVSGCPGSGKTYCVGLLALLACQSRVSAADWSNVCLPTKKKPTKESDSPDTDEGVGRYDADITLQEPPNYLHPRDISRQPEPEDNQDITAQPGDGTDDGAAPDIGNKGKDDKQRGFYRVNALVLGTQNDQLDDLAVTLHNLQKKHPLRQLTITRAVPPGRLDRSLRDYERTPTDIVEDVGIPIDETFETALEFERLHKRARDQSQSMLKTDFSVHFQVATLLEENRLEDAQEANRLLLRREHISTGFHGGSLKKDLRRLLNKLVKFIYARSDLILATPFVANSLVHKLEHSPAVIWIDEAWRMTEPDALIALAGFPRALIRLQSGDIEQLKPFCATLHSGETDDKDRWLVNQFARQLATPLAKRATQSGHDVVYLRTNWRATNALSCWPSEAFYAGHMSEGNCKDTSPEMDRVDSYLTNLKPNVMGNRLVFDIYGADETRVGNSFENKVHGVFVRELIASIFANRLCSRLPTAETEGQLMSIMVISPYSQQVQLLKSHVGQLVSSEWDSRLVDFRTVDSSMGSEADIVIYSNPRTFRPGFTAESDRMNVAHTRARKLEFVIMSGRIAGGTSRRNKFVRDFWNDVEAQNAVVKYDARQWELCFRCLQKHDPVERCSEQKCTSCGQAHHVRRCKLAKRIVPAVPAGSTLPNIGEDSYTKFLKTT</sequence>
<dbReference type="GO" id="GO:0005524">
    <property type="term" value="F:ATP binding"/>
    <property type="evidence" value="ECO:0007669"/>
    <property type="project" value="UniProtKB-KW"/>
</dbReference>
<feature type="compositionally biased region" description="Basic and acidic residues" evidence="5">
    <location>
        <begin position="50"/>
        <end position="69"/>
    </location>
</feature>
<feature type="compositionally biased region" description="Basic and acidic residues" evidence="5">
    <location>
        <begin position="832"/>
        <end position="841"/>
    </location>
</feature>
<dbReference type="CDD" id="cd18808">
    <property type="entry name" value="SF1_C_Upf1"/>
    <property type="match status" value="1"/>
</dbReference>
<accession>M7TKL6</accession>
<evidence type="ECO:0000259" key="6">
    <source>
        <dbReference type="Pfam" id="PF13087"/>
    </source>
</evidence>
<dbReference type="STRING" id="1287681.M7TKL6"/>
<dbReference type="InterPro" id="IPR041679">
    <property type="entry name" value="DNA2/NAM7-like_C"/>
</dbReference>
<dbReference type="Pfam" id="PF13087">
    <property type="entry name" value="AAA_12"/>
    <property type="match status" value="1"/>
</dbReference>
<dbReference type="InterPro" id="IPR047187">
    <property type="entry name" value="SF1_C_Upf1"/>
</dbReference>
<dbReference type="HOGENOM" id="CLU_263675_0_0_1"/>
<dbReference type="OrthoDB" id="4765911at2759"/>
<dbReference type="KEGG" id="ela:UCREL1_5733"/>
<protein>
    <submittedName>
        <fullName evidence="7">Putative ppar-alpha interacting complex protein 285 protein</fullName>
    </submittedName>
</protein>
<dbReference type="InterPro" id="IPR050534">
    <property type="entry name" value="Coronavir_polyprotein_1ab"/>
</dbReference>
<dbReference type="SUPFAM" id="SSF52540">
    <property type="entry name" value="P-loop containing nucleoside triphosphate hydrolases"/>
    <property type="match status" value="1"/>
</dbReference>
<evidence type="ECO:0000313" key="7">
    <source>
        <dbReference type="EMBL" id="EMR67260.1"/>
    </source>
</evidence>
<dbReference type="InterPro" id="IPR027417">
    <property type="entry name" value="P-loop_NTPase"/>
</dbReference>
<feature type="region of interest" description="Disordered" evidence="5">
    <location>
        <begin position="822"/>
        <end position="872"/>
    </location>
</feature>
<evidence type="ECO:0000256" key="2">
    <source>
        <dbReference type="ARBA" id="ARBA00022801"/>
    </source>
</evidence>